<reference evidence="2 3" key="1">
    <citation type="journal article" date="2019" name="Emerg. Microbes Infect.">
        <title>Comprehensive subspecies identification of 175 nontuberculous mycobacteria species based on 7547 genomic profiles.</title>
        <authorList>
            <person name="Matsumoto Y."/>
            <person name="Kinjo T."/>
            <person name="Motooka D."/>
            <person name="Nabeya D."/>
            <person name="Jung N."/>
            <person name="Uechi K."/>
            <person name="Horii T."/>
            <person name="Iida T."/>
            <person name="Fujita J."/>
            <person name="Nakamura S."/>
        </authorList>
    </citation>
    <scope>NUCLEOTIDE SEQUENCE [LARGE SCALE GENOMIC DNA]</scope>
    <source>
        <strain evidence="2 3">JCM 12688</strain>
    </source>
</reference>
<keyword evidence="1" id="KW-0812">Transmembrane</keyword>
<feature type="transmembrane region" description="Helical" evidence="1">
    <location>
        <begin position="538"/>
        <end position="556"/>
    </location>
</feature>
<dbReference type="RefSeq" id="WP_163688361.1">
    <property type="nucleotide sequence ID" value="NZ_AP022608.1"/>
</dbReference>
<feature type="transmembrane region" description="Helical" evidence="1">
    <location>
        <begin position="67"/>
        <end position="86"/>
    </location>
</feature>
<protein>
    <submittedName>
        <fullName evidence="2">Uncharacterized protein</fullName>
    </submittedName>
</protein>
<feature type="transmembrane region" description="Helical" evidence="1">
    <location>
        <begin position="307"/>
        <end position="329"/>
    </location>
</feature>
<feature type="transmembrane region" description="Helical" evidence="1">
    <location>
        <begin position="200"/>
        <end position="222"/>
    </location>
</feature>
<feature type="transmembrane region" description="Helical" evidence="1">
    <location>
        <begin position="598"/>
        <end position="616"/>
    </location>
</feature>
<proteinExistence type="predicted"/>
<feature type="transmembrane region" description="Helical" evidence="1">
    <location>
        <begin position="35"/>
        <end position="55"/>
    </location>
</feature>
<feature type="transmembrane region" description="Helical" evidence="1">
    <location>
        <begin position="513"/>
        <end position="531"/>
    </location>
</feature>
<feature type="transmembrane region" description="Helical" evidence="1">
    <location>
        <begin position="234"/>
        <end position="252"/>
    </location>
</feature>
<organism evidence="2 3">
    <name type="scientific">Mycolicibacterium gadium</name>
    <name type="common">Mycobacterium gadium</name>
    <dbReference type="NCBI Taxonomy" id="1794"/>
    <lineage>
        <taxon>Bacteria</taxon>
        <taxon>Bacillati</taxon>
        <taxon>Actinomycetota</taxon>
        <taxon>Actinomycetes</taxon>
        <taxon>Mycobacteriales</taxon>
        <taxon>Mycobacteriaceae</taxon>
        <taxon>Mycolicibacterium</taxon>
    </lineage>
</organism>
<feature type="transmembrane region" description="Helical" evidence="1">
    <location>
        <begin position="169"/>
        <end position="188"/>
    </location>
</feature>
<dbReference type="EMBL" id="AP022608">
    <property type="protein sequence ID" value="BBZ19380.1"/>
    <property type="molecule type" value="Genomic_DNA"/>
</dbReference>
<keyword evidence="1" id="KW-0472">Membrane</keyword>
<feature type="transmembrane region" description="Helical" evidence="1">
    <location>
        <begin position="122"/>
        <end position="140"/>
    </location>
</feature>
<dbReference type="AlphaFoldDB" id="A0A7I7WQL2"/>
<feature type="transmembrane region" description="Helical" evidence="1">
    <location>
        <begin position="418"/>
        <end position="443"/>
    </location>
</feature>
<keyword evidence="1" id="KW-1133">Transmembrane helix</keyword>
<dbReference type="Proteomes" id="UP000466187">
    <property type="component" value="Chromosome"/>
</dbReference>
<feature type="transmembrane region" description="Helical" evidence="1">
    <location>
        <begin position="455"/>
        <end position="476"/>
    </location>
</feature>
<feature type="transmembrane region" description="Helical" evidence="1">
    <location>
        <begin position="92"/>
        <end position="110"/>
    </location>
</feature>
<feature type="transmembrane region" description="Helical" evidence="1">
    <location>
        <begin position="562"/>
        <end position="586"/>
    </location>
</feature>
<evidence type="ECO:0000313" key="3">
    <source>
        <dbReference type="Proteomes" id="UP000466187"/>
    </source>
</evidence>
<evidence type="ECO:0000313" key="2">
    <source>
        <dbReference type="EMBL" id="BBZ19380.1"/>
    </source>
</evidence>
<feature type="transmembrane region" description="Helical" evidence="1">
    <location>
        <begin position="361"/>
        <end position="378"/>
    </location>
</feature>
<evidence type="ECO:0000256" key="1">
    <source>
        <dbReference type="SAM" id="Phobius"/>
    </source>
</evidence>
<sequence>MVSSLDTIRIGHANGRHRRGTVGPAPPSDFETPTILVLSSVLICASAILTILSIIGLSELVPTAVRVALVVLTSVTLPGLPIASWLCLPRNGIFASVAVALSLASTLLLSQLSNVAGLHHPFAVQLLILGMATVPTVLLANRWRTHPSVPRASPGHSFLVGVRATLGRVSGYSIAMLAIALALFVAGVSDLDTGRSGATGLIGILGIKYIAGFALLCVVLAVEYSRTVIDKATLALSNVMLVMYMTMPVAWADRTAPFSTAYVHRYIADWIFDIGAMPPPVDARISWGGFFSGAAHLMSIGSLNDSAVFVTSASFFFGVLLIFPVYAIALALSGNARTAWLGVTVFVLFNWYQQDYFAPQAVAMQLYATILAVLIWQLRAARLPALHGGRFAGLTKPWSRLPGLVPGADYRWSLAMEVALVVLIAAMVVSHQLTPLVTIGALLAMSVLGVTRLKLLWLAALLIFAAWFTYGASAYWHGHLGELLHELGSVRSSLGVGVSNRIAGDPVYSNMQLLRIGAGVLLFAMAAVGLYRIRRTKFWLIAAALALQPFMLVVVQSYGGEVVIRCFLYASPVLAPLAAIALRSVLRLGTRGRRRRSGIILVTGVLLLILGLWGLTNRGLNTSFEHTDPAELAISEQLARQVAPGSVAFWGQGTLLGLPRGHDVGAACIEAGRDLAECTAETDASYLIVTRQDEKLLEYRYRVDHDAVARAIELLVSYYAFTPVYGSELVTVLERAGAKPVLLGIPQ</sequence>
<dbReference type="KEGG" id="mgad:MGAD_37150"/>
<accession>A0A7I7WQL2</accession>
<gene>
    <name evidence="2" type="ORF">MGAD_37150</name>
</gene>
<name>A0A7I7WQL2_MYCGU</name>